<comment type="pathway">
    <text evidence="11">Cofactor biosynthesis; ubiquinone biosynthesis.</text>
</comment>
<dbReference type="InterPro" id="IPR044878">
    <property type="entry name" value="UbiA_sf"/>
</dbReference>
<keyword evidence="10 11" id="KW-0472">Membrane</keyword>
<dbReference type="Proteomes" id="UP000048984">
    <property type="component" value="Unassembled WGS sequence"/>
</dbReference>
<dbReference type="AlphaFoldDB" id="A0A0P6WBV1"/>
<dbReference type="NCBIfam" id="TIGR01474">
    <property type="entry name" value="ubiA_proteo"/>
    <property type="match status" value="1"/>
</dbReference>
<dbReference type="CDD" id="cd13959">
    <property type="entry name" value="PT_UbiA_COQ2"/>
    <property type="match status" value="1"/>
</dbReference>
<dbReference type="RefSeq" id="WP_054360399.1">
    <property type="nucleotide sequence ID" value="NZ_LJYW01000001.1"/>
</dbReference>
<comment type="function">
    <text evidence="11">Catalyzes the prenylation of para-hydroxybenzoate (PHB) with an all-trans polyprenyl group. Mediates the second step in the final reaction sequence of ubiquinone-8 (UQ-8) biosynthesis, which is the condensation of the polyisoprenoid side chain with PHB, generating the first membrane-bound Q intermediate 3-octaprenyl-4-hydroxybenzoate.</text>
</comment>
<dbReference type="Pfam" id="PF01040">
    <property type="entry name" value="UbiA"/>
    <property type="match status" value="1"/>
</dbReference>
<keyword evidence="11" id="KW-0460">Magnesium</keyword>
<comment type="similarity">
    <text evidence="3 11">Belongs to the UbiA prenyltransferase family.</text>
</comment>
<dbReference type="PROSITE" id="PS00943">
    <property type="entry name" value="UBIA"/>
    <property type="match status" value="1"/>
</dbReference>
<evidence type="ECO:0000256" key="2">
    <source>
        <dbReference type="ARBA" id="ARBA00004141"/>
    </source>
</evidence>
<dbReference type="UniPathway" id="UPA00232"/>
<evidence type="ECO:0000256" key="10">
    <source>
        <dbReference type="ARBA" id="ARBA00023136"/>
    </source>
</evidence>
<dbReference type="GO" id="GO:0008412">
    <property type="term" value="F:4-hydroxybenzoate polyprenyltransferase activity"/>
    <property type="evidence" value="ECO:0007669"/>
    <property type="project" value="UniProtKB-UniRule"/>
</dbReference>
<dbReference type="FunFam" id="1.20.120.1780:FF:000001">
    <property type="entry name" value="4-hydroxybenzoate octaprenyltransferase"/>
    <property type="match status" value="1"/>
</dbReference>
<dbReference type="PANTHER" id="PTHR11048">
    <property type="entry name" value="PRENYLTRANSFERASES"/>
    <property type="match status" value="1"/>
</dbReference>
<feature type="transmembrane region" description="Helical" evidence="11">
    <location>
        <begin position="184"/>
        <end position="204"/>
    </location>
</feature>
<keyword evidence="8 11" id="KW-0812">Transmembrane</keyword>
<keyword evidence="9 11" id="KW-1133">Transmembrane helix</keyword>
<evidence type="ECO:0000256" key="4">
    <source>
        <dbReference type="ARBA" id="ARBA00022475"/>
    </source>
</evidence>
<sequence>MTVADAVRGHWADRFIPPGLRPYARLSRLERPIGWWLLLWPCWWSAALAAGASGARWPDPWHLVLFMIGAIAMRGAGCTYNDIVDRDIDDKVARTRSRPIPSGQVSVTQAKLFMALQALVGFLVLIQFNGFAILLGIASLGVVAIYPFMKRITDWPQFVLGLAFSWGALMGWAAVFGRLDGAAFALYAGAILWTIGYDTIYAHQDKEDDAIVGVRSTARLFGRATRPLLALFFLAAVIALGLACRLAGAGMAAYGGLALFAAHLAWQVVRIDIDDPDLCLMLFRANRDAGWLFFLGLVADAALGRL</sequence>
<evidence type="ECO:0000313" key="13">
    <source>
        <dbReference type="EMBL" id="KPL54231.1"/>
    </source>
</evidence>
<keyword evidence="6 11" id="KW-0808">Transferase</keyword>
<organism evidence="13 14">
    <name type="scientific">Prosthecodimorpha hirschii</name>
    <dbReference type="NCBI Taxonomy" id="665126"/>
    <lineage>
        <taxon>Bacteria</taxon>
        <taxon>Pseudomonadati</taxon>
        <taxon>Pseudomonadota</taxon>
        <taxon>Alphaproteobacteria</taxon>
        <taxon>Hyphomicrobiales</taxon>
        <taxon>Ancalomicrobiaceae</taxon>
        <taxon>Prosthecodimorpha</taxon>
    </lineage>
</organism>
<evidence type="ECO:0000313" key="14">
    <source>
        <dbReference type="Proteomes" id="UP000048984"/>
    </source>
</evidence>
<accession>A0A0P6WBV1</accession>
<dbReference type="EC" id="2.5.1.39" evidence="11 12"/>
<dbReference type="PANTHER" id="PTHR11048:SF28">
    <property type="entry name" value="4-HYDROXYBENZOATE POLYPRENYLTRANSFERASE, MITOCHONDRIAL"/>
    <property type="match status" value="1"/>
</dbReference>
<reference evidence="13 14" key="2">
    <citation type="submission" date="2015-10" db="EMBL/GenBank/DDBJ databases">
        <title>Draft Genome Sequence of Prosthecomicrobium hirschii ATCC 27832.</title>
        <authorList>
            <person name="Daniel J."/>
            <person name="Givan S.A."/>
            <person name="Brun Y.V."/>
            <person name="Brown P.J."/>
        </authorList>
    </citation>
    <scope>NUCLEOTIDE SEQUENCE [LARGE SCALE GENOMIC DNA]</scope>
    <source>
        <strain evidence="13 14">16</strain>
    </source>
</reference>
<name>A0A0P6WBV1_9HYPH</name>
<reference evidence="13 14" key="1">
    <citation type="submission" date="2015-09" db="EMBL/GenBank/DDBJ databases">
        <authorList>
            <person name="Jackson K.R."/>
            <person name="Lunt B.L."/>
            <person name="Fisher J.N.B."/>
            <person name="Gardner A.V."/>
            <person name="Bailey M.E."/>
            <person name="Deus L.M."/>
            <person name="Earl A.S."/>
            <person name="Gibby P.D."/>
            <person name="Hartmann K.A."/>
            <person name="Liu J.E."/>
            <person name="Manci A.M."/>
            <person name="Nielsen D.A."/>
            <person name="Solomon M.B."/>
            <person name="Breakwell D.P."/>
            <person name="Burnett S.H."/>
            <person name="Grose J.H."/>
        </authorList>
    </citation>
    <scope>NUCLEOTIDE SEQUENCE [LARGE SCALE GENOMIC DNA]</scope>
    <source>
        <strain evidence="13 14">16</strain>
    </source>
</reference>
<dbReference type="Gene3D" id="1.10.357.140">
    <property type="entry name" value="UbiA prenyltransferase"/>
    <property type="match status" value="1"/>
</dbReference>
<dbReference type="HAMAP" id="MF_01635">
    <property type="entry name" value="UbiA"/>
    <property type="match status" value="1"/>
</dbReference>
<evidence type="ECO:0000256" key="9">
    <source>
        <dbReference type="ARBA" id="ARBA00022989"/>
    </source>
</evidence>
<evidence type="ECO:0000256" key="8">
    <source>
        <dbReference type="ARBA" id="ARBA00022692"/>
    </source>
</evidence>
<evidence type="ECO:0000256" key="12">
    <source>
        <dbReference type="NCBIfam" id="TIGR01474"/>
    </source>
</evidence>
<gene>
    <name evidence="11" type="primary">ubiA</name>
    <name evidence="13" type="ORF">ABB55_20080</name>
</gene>
<keyword evidence="7 11" id="KW-0831">Ubiquinone biosynthesis</keyword>
<evidence type="ECO:0000256" key="6">
    <source>
        <dbReference type="ARBA" id="ARBA00022679"/>
    </source>
</evidence>
<evidence type="ECO:0000256" key="1">
    <source>
        <dbReference type="ARBA" id="ARBA00001946"/>
    </source>
</evidence>
<feature type="transmembrane region" description="Helical" evidence="11">
    <location>
        <begin position="158"/>
        <end position="177"/>
    </location>
</feature>
<feature type="transmembrane region" description="Helical" evidence="11">
    <location>
        <begin position="224"/>
        <end position="244"/>
    </location>
</feature>
<dbReference type="FunFam" id="1.10.357.140:FF:000003">
    <property type="entry name" value="4-hydroxybenzoate polyprenyltransferase, mitochondrial"/>
    <property type="match status" value="1"/>
</dbReference>
<dbReference type="InterPro" id="IPR039653">
    <property type="entry name" value="Prenyltransferase"/>
</dbReference>
<dbReference type="InterPro" id="IPR006370">
    <property type="entry name" value="HB_polyprenyltransferase-like"/>
</dbReference>
<feature type="transmembrane region" description="Helical" evidence="11">
    <location>
        <begin position="119"/>
        <end position="146"/>
    </location>
</feature>
<keyword evidence="14" id="KW-1185">Reference proteome</keyword>
<dbReference type="InterPro" id="IPR000537">
    <property type="entry name" value="UbiA_prenyltransferase"/>
</dbReference>
<dbReference type="STRING" id="665126.ABB55_20080"/>
<evidence type="ECO:0000256" key="7">
    <source>
        <dbReference type="ARBA" id="ARBA00022688"/>
    </source>
</evidence>
<dbReference type="GO" id="GO:0006744">
    <property type="term" value="P:ubiquinone biosynthetic process"/>
    <property type="evidence" value="ECO:0007669"/>
    <property type="project" value="UniProtKB-UniRule"/>
</dbReference>
<proteinExistence type="inferred from homology"/>
<comment type="subcellular location">
    <subcellularLocation>
        <location evidence="11">Cell inner membrane</location>
        <topology evidence="11">Multi-pass membrane protein</topology>
    </subcellularLocation>
    <subcellularLocation>
        <location evidence="2">Membrane</location>
        <topology evidence="2">Multi-pass membrane protein</topology>
    </subcellularLocation>
</comment>
<comment type="caution">
    <text evidence="13">The sequence shown here is derived from an EMBL/GenBank/DDBJ whole genome shotgun (WGS) entry which is preliminary data.</text>
</comment>
<protein>
    <recommendedName>
        <fullName evidence="11 12">4-hydroxybenzoate octaprenyltransferase</fullName>
        <ecNumber evidence="11 12">2.5.1.39</ecNumber>
    </recommendedName>
    <alternativeName>
        <fullName evidence="11">4-HB polyprenyltransferase</fullName>
    </alternativeName>
</protein>
<comment type="catalytic activity">
    <reaction evidence="11">
        <text>all-trans-octaprenyl diphosphate + 4-hydroxybenzoate = 4-hydroxy-3-(all-trans-octaprenyl)benzoate + diphosphate</text>
        <dbReference type="Rhea" id="RHEA:27782"/>
        <dbReference type="ChEBI" id="CHEBI:1617"/>
        <dbReference type="ChEBI" id="CHEBI:17879"/>
        <dbReference type="ChEBI" id="CHEBI:33019"/>
        <dbReference type="ChEBI" id="CHEBI:57711"/>
        <dbReference type="EC" id="2.5.1.39"/>
    </reaction>
</comment>
<feature type="transmembrane region" description="Helical" evidence="11">
    <location>
        <begin position="33"/>
        <end position="55"/>
    </location>
</feature>
<evidence type="ECO:0000256" key="5">
    <source>
        <dbReference type="ARBA" id="ARBA00022519"/>
    </source>
</evidence>
<dbReference type="GO" id="GO:0005886">
    <property type="term" value="C:plasma membrane"/>
    <property type="evidence" value="ECO:0007669"/>
    <property type="project" value="UniProtKB-SubCell"/>
</dbReference>
<keyword evidence="4 11" id="KW-1003">Cell membrane</keyword>
<dbReference type="EMBL" id="LJYW01000001">
    <property type="protein sequence ID" value="KPL54231.1"/>
    <property type="molecule type" value="Genomic_DNA"/>
</dbReference>
<evidence type="ECO:0000256" key="3">
    <source>
        <dbReference type="ARBA" id="ARBA00005985"/>
    </source>
</evidence>
<keyword evidence="5 11" id="KW-0997">Cell inner membrane</keyword>
<dbReference type="InterPro" id="IPR030470">
    <property type="entry name" value="UbiA_prenylTrfase_CS"/>
</dbReference>
<evidence type="ECO:0000256" key="11">
    <source>
        <dbReference type="HAMAP-Rule" id="MF_01635"/>
    </source>
</evidence>
<comment type="cofactor">
    <cofactor evidence="1 11">
        <name>Mg(2+)</name>
        <dbReference type="ChEBI" id="CHEBI:18420"/>
    </cofactor>
</comment>
<dbReference type="Gene3D" id="1.20.120.1780">
    <property type="entry name" value="UbiA prenyltransferase"/>
    <property type="match status" value="1"/>
</dbReference>